<dbReference type="Gene3D" id="3.10.450.50">
    <property type="match status" value="1"/>
</dbReference>
<dbReference type="EMBL" id="CP124543">
    <property type="protein sequence ID" value="WGV25832.1"/>
    <property type="molecule type" value="Genomic_DNA"/>
</dbReference>
<gene>
    <name evidence="2" type="ORF">QI031_29645</name>
</gene>
<organism evidence="2 3">
    <name type="scientific">Halotia branconii CENA392</name>
    <dbReference type="NCBI Taxonomy" id="1539056"/>
    <lineage>
        <taxon>Bacteria</taxon>
        <taxon>Bacillati</taxon>
        <taxon>Cyanobacteriota</taxon>
        <taxon>Cyanophyceae</taxon>
        <taxon>Nostocales</taxon>
        <taxon>Nodulariaceae</taxon>
        <taxon>Halotia</taxon>
    </lineage>
</organism>
<sequence>MQSKLNTIEDILDAHLALMATDTEAWADLLAEDVIVDFPYAPSLGRSGRLEGKSAAYNHVKTALTQMQNLTFSSVRKYPTTDPNVLWAELHGSALIPTTGRRYEQDYVVRLKVKDGKTVYYREYWNPIALTDAFDSTRNFTAE</sequence>
<feature type="domain" description="SnoaL-like" evidence="1">
    <location>
        <begin position="17"/>
        <end position="120"/>
    </location>
</feature>
<dbReference type="InterPro" id="IPR032710">
    <property type="entry name" value="NTF2-like_dom_sf"/>
</dbReference>
<dbReference type="KEGG" id="hbq:QI031_29645"/>
<dbReference type="InterPro" id="IPR037401">
    <property type="entry name" value="SnoaL-like"/>
</dbReference>
<keyword evidence="3" id="KW-1185">Reference proteome</keyword>
<proteinExistence type="predicted"/>
<dbReference type="RefSeq" id="WP_281483119.1">
    <property type="nucleotide sequence ID" value="NZ_CP124543.1"/>
</dbReference>
<dbReference type="Proteomes" id="UP001223520">
    <property type="component" value="Chromosome"/>
</dbReference>
<name>A0AAJ6NSJ7_9CYAN</name>
<evidence type="ECO:0000313" key="3">
    <source>
        <dbReference type="Proteomes" id="UP001223520"/>
    </source>
</evidence>
<dbReference type="AlphaFoldDB" id="A0AAJ6NSJ7"/>
<protein>
    <submittedName>
        <fullName evidence="2">Nuclear transport factor 2 family protein</fullName>
    </submittedName>
</protein>
<dbReference type="SUPFAM" id="SSF54427">
    <property type="entry name" value="NTF2-like"/>
    <property type="match status" value="1"/>
</dbReference>
<dbReference type="Pfam" id="PF12680">
    <property type="entry name" value="SnoaL_2"/>
    <property type="match status" value="1"/>
</dbReference>
<accession>A0AAJ6NSJ7</accession>
<evidence type="ECO:0000259" key="1">
    <source>
        <dbReference type="Pfam" id="PF12680"/>
    </source>
</evidence>
<evidence type="ECO:0000313" key="2">
    <source>
        <dbReference type="EMBL" id="WGV25832.1"/>
    </source>
</evidence>
<reference evidence="2 3" key="1">
    <citation type="journal article" date="2023" name="Limnol Oceanogr Lett">
        <title>Environmental adaptations by the intertidal Antarctic cyanobacterium Halotia branconii CENA392 as revealed using long-read genome sequencing.</title>
        <authorList>
            <person name="Dextro R.B."/>
            <person name="Delbaje E."/>
            <person name="Freitas P.N.N."/>
            <person name="Geraldes V."/>
            <person name="Pinto E."/>
            <person name="Long P.F."/>
            <person name="Fiore M.F."/>
        </authorList>
    </citation>
    <scope>NUCLEOTIDE SEQUENCE [LARGE SCALE GENOMIC DNA]</scope>
    <source>
        <strain evidence="2 3">CENA392</strain>
    </source>
</reference>